<dbReference type="Proteomes" id="UP000753802">
    <property type="component" value="Unassembled WGS sequence"/>
</dbReference>
<gene>
    <name evidence="4" type="ORF">GWC95_03505</name>
</gene>
<name>A0ABW9ZSD1_9BACT</name>
<comment type="caution">
    <text evidence="4">The sequence shown here is derived from an EMBL/GenBank/DDBJ whole genome shotgun (WGS) entry which is preliminary data.</text>
</comment>
<evidence type="ECO:0000313" key="4">
    <source>
        <dbReference type="EMBL" id="NCI48973.1"/>
    </source>
</evidence>
<evidence type="ECO:0008006" key="6">
    <source>
        <dbReference type="Google" id="ProtNLM"/>
    </source>
</evidence>
<evidence type="ECO:0000259" key="2">
    <source>
        <dbReference type="Pfam" id="PF07635"/>
    </source>
</evidence>
<evidence type="ECO:0000256" key="1">
    <source>
        <dbReference type="SAM" id="Phobius"/>
    </source>
</evidence>
<dbReference type="InterPro" id="IPR032675">
    <property type="entry name" value="LRR_dom_sf"/>
</dbReference>
<dbReference type="InterPro" id="IPR019251">
    <property type="entry name" value="DUF2231_TM"/>
</dbReference>
<keyword evidence="1" id="KW-1133">Transmembrane helix</keyword>
<feature type="transmembrane region" description="Helical" evidence="1">
    <location>
        <begin position="14"/>
        <end position="32"/>
    </location>
</feature>
<feature type="domain" description="DUF2231" evidence="3">
    <location>
        <begin position="11"/>
        <end position="130"/>
    </location>
</feature>
<evidence type="ECO:0000313" key="5">
    <source>
        <dbReference type="Proteomes" id="UP000753802"/>
    </source>
</evidence>
<protein>
    <recommendedName>
        <fullName evidence="6">Planctomycete cytochrome C</fullName>
    </recommendedName>
</protein>
<proteinExistence type="predicted"/>
<dbReference type="PANTHER" id="PTHR35889:SF3">
    <property type="entry name" value="F-BOX DOMAIN-CONTAINING PROTEIN"/>
    <property type="match status" value="1"/>
</dbReference>
<dbReference type="InterPro" id="IPR011429">
    <property type="entry name" value="Cyt_c_Planctomycete-type"/>
</dbReference>
<dbReference type="EMBL" id="JAACJS010000002">
    <property type="protein sequence ID" value="NCI48973.1"/>
    <property type="molecule type" value="Genomic_DNA"/>
</dbReference>
<organism evidence="4 5">
    <name type="scientific">Sediminibacterium roseum</name>
    <dbReference type="NCBI Taxonomy" id="1978412"/>
    <lineage>
        <taxon>Bacteria</taxon>
        <taxon>Pseudomonadati</taxon>
        <taxon>Bacteroidota</taxon>
        <taxon>Chitinophagia</taxon>
        <taxon>Chitinophagales</taxon>
        <taxon>Chitinophagaceae</taxon>
        <taxon>Sediminibacterium</taxon>
    </lineage>
</organism>
<feature type="transmembrane region" description="Helical" evidence="1">
    <location>
        <begin position="44"/>
        <end position="67"/>
    </location>
</feature>
<keyword evidence="5" id="KW-1185">Reference proteome</keyword>
<evidence type="ECO:0000259" key="3">
    <source>
        <dbReference type="Pfam" id="PF09990"/>
    </source>
</evidence>
<keyword evidence="1" id="KW-0472">Membrane</keyword>
<dbReference type="Pfam" id="PF09990">
    <property type="entry name" value="DUF2231"/>
    <property type="match status" value="1"/>
</dbReference>
<dbReference type="PANTHER" id="PTHR35889">
    <property type="entry name" value="CYCLOINULO-OLIGOSACCHARIDE FRUCTANOTRANSFERASE-RELATED"/>
    <property type="match status" value="1"/>
</dbReference>
<dbReference type="RefSeq" id="WP_161817276.1">
    <property type="nucleotide sequence ID" value="NZ_JAACJS010000002.1"/>
</dbReference>
<sequence length="466" mass="50923">MNALTEFSGRLHPVLVHLPIGFLLLALLFQWISRREKYSNLSHAVGFTFLLGTVSAVLSCVSGWLLSSNGGYEESTLNLHKWFGISVAVLSAAGYLFAERPYSLLKNILSFVLLLLILIAGHLGGSLTHGEGFLTKGIIAANDSVPTAEKFVGDVEEAVLYTDIIKPVLVNKCGNCHGATKQKGGLRLDEKEWIVKGGKNGKVIVNGNAAGSELYKRITLDPLDEKHMAPKGKPQLTEQEVSLIQWWIDSDAGFDKKIKQLQKTAPVATALKALQSPEGPQSKPQVPLEPVDQVPQPVLDTLRNAGIIILPVSTSSNYLLANFVSIPKPDDRTVALLKLVSKQLVWLKLSYANLADASWKTVGECKNLTRLSIEHTNITDQQLAYLTGLKQLQYLNLVGTKVTLNGVSQLQKLSQLENIYLGQTQIKAGDFATIKTYFPKARIDSGNYRVANIAADTIMLHPAPKK</sequence>
<dbReference type="Pfam" id="PF07635">
    <property type="entry name" value="PSCyt1"/>
    <property type="match status" value="1"/>
</dbReference>
<accession>A0ABW9ZSD1</accession>
<feature type="transmembrane region" description="Helical" evidence="1">
    <location>
        <begin position="79"/>
        <end position="97"/>
    </location>
</feature>
<dbReference type="Gene3D" id="3.80.10.10">
    <property type="entry name" value="Ribonuclease Inhibitor"/>
    <property type="match status" value="1"/>
</dbReference>
<feature type="domain" description="Cytochrome C Planctomycete-type" evidence="2">
    <location>
        <begin position="173"/>
        <end position="228"/>
    </location>
</feature>
<keyword evidence="1" id="KW-0812">Transmembrane</keyword>
<reference evidence="4 5" key="1">
    <citation type="submission" date="2020-01" db="EMBL/GenBank/DDBJ databases">
        <title>Genome analysis.</title>
        <authorList>
            <person name="Wu S."/>
            <person name="Wang G."/>
        </authorList>
    </citation>
    <scope>NUCLEOTIDE SEQUENCE [LARGE SCALE GENOMIC DNA]</scope>
    <source>
        <strain evidence="4 5">SYL130</strain>
    </source>
</reference>
<feature type="transmembrane region" description="Helical" evidence="1">
    <location>
        <begin position="104"/>
        <end position="124"/>
    </location>
</feature>
<dbReference type="SUPFAM" id="SSF52047">
    <property type="entry name" value="RNI-like"/>
    <property type="match status" value="1"/>
</dbReference>